<gene>
    <name evidence="2" type="ORF">FOE78_19270</name>
</gene>
<proteinExistence type="predicted"/>
<keyword evidence="3" id="KW-1185">Reference proteome</keyword>
<evidence type="ECO:0000259" key="1">
    <source>
        <dbReference type="Pfam" id="PF17844"/>
    </source>
</evidence>
<dbReference type="EMBL" id="CP041692">
    <property type="protein sequence ID" value="QDP97764.1"/>
    <property type="molecule type" value="Genomic_DNA"/>
</dbReference>
<accession>A0A516Q2W0</accession>
<dbReference type="Proteomes" id="UP000319263">
    <property type="component" value="Chromosome"/>
</dbReference>
<dbReference type="RefSeq" id="WP_143987719.1">
    <property type="nucleotide sequence ID" value="NZ_CP041692.1"/>
</dbReference>
<dbReference type="OrthoDB" id="8481083at2"/>
<evidence type="ECO:0000313" key="2">
    <source>
        <dbReference type="EMBL" id="QDP97764.1"/>
    </source>
</evidence>
<organism evidence="2 3">
    <name type="scientific">Microlunatus elymi</name>
    <dbReference type="NCBI Taxonomy" id="2596828"/>
    <lineage>
        <taxon>Bacteria</taxon>
        <taxon>Bacillati</taxon>
        <taxon>Actinomycetota</taxon>
        <taxon>Actinomycetes</taxon>
        <taxon>Propionibacteriales</taxon>
        <taxon>Propionibacteriaceae</taxon>
        <taxon>Microlunatus</taxon>
    </lineage>
</organism>
<sequence>MAARSGLSPRDTSALVAFAEFVTGRAAEGIGQIDDRAAELAAGLLGELTPPPGKLSDSLRVRIVELVDAVDEHNGRCPDDQLEIPRQPLAIACRSLCGWLERRHPGRSVEVRVPPYAAVQCGIGPQGPTHTRGTPPNVVETEPLVFLRLATGRLDWQRAKAARQIAASGQRADLSEALPIHRTRR</sequence>
<reference evidence="2 3" key="1">
    <citation type="submission" date="2019-07" db="EMBL/GenBank/DDBJ databases">
        <title>Microlunatus dokdonensis sp. nov. isolated from the rhizospheric soil of the wild plant Elymus tsukushiensis.</title>
        <authorList>
            <person name="Ghim S.-Y."/>
            <person name="Hwang Y.-J."/>
            <person name="Son J.-S."/>
            <person name="Shin J.-H."/>
        </authorList>
    </citation>
    <scope>NUCLEOTIDE SEQUENCE [LARGE SCALE GENOMIC DNA]</scope>
    <source>
        <strain evidence="2 3">KUDC0627</strain>
    </source>
</reference>
<dbReference type="AlphaFoldDB" id="A0A516Q2W0"/>
<dbReference type="Gene3D" id="3.30.1050.40">
    <property type="match status" value="1"/>
</dbReference>
<feature type="domain" description="Bacterial SCP orthologue" evidence="1">
    <location>
        <begin position="86"/>
        <end position="180"/>
    </location>
</feature>
<dbReference type="KEGG" id="mik:FOE78_19270"/>
<name>A0A516Q2W0_9ACTN</name>
<evidence type="ECO:0000313" key="3">
    <source>
        <dbReference type="Proteomes" id="UP000319263"/>
    </source>
</evidence>
<dbReference type="Pfam" id="PF17844">
    <property type="entry name" value="SCP_3"/>
    <property type="match status" value="1"/>
</dbReference>
<protein>
    <recommendedName>
        <fullName evidence="1">Bacterial SCP orthologue domain-containing protein</fullName>
    </recommendedName>
</protein>
<dbReference type="InterPro" id="IPR041629">
    <property type="entry name" value="SCP_3"/>
</dbReference>